<evidence type="ECO:0000256" key="2">
    <source>
        <dbReference type="ARBA" id="ARBA00022664"/>
    </source>
</evidence>
<feature type="domain" description="RRM" evidence="8">
    <location>
        <begin position="298"/>
        <end position="383"/>
    </location>
</feature>
<feature type="compositionally biased region" description="Low complexity" evidence="7">
    <location>
        <begin position="11"/>
        <end position="30"/>
    </location>
</feature>
<dbReference type="PROSITE" id="PS50102">
    <property type="entry name" value="RRM"/>
    <property type="match status" value="1"/>
</dbReference>
<dbReference type="STRING" id="109895.A0A507ECV7"/>
<dbReference type="Pfam" id="PF00076">
    <property type="entry name" value="RRM_1"/>
    <property type="match status" value="1"/>
</dbReference>
<sequence length="392" mass="43565">MASLYAALEQPTTASAETTTTTTTAAGGAEPAKKKVVVPAGWSAAQRLLQPIAIKRKPPATTVKPRALRDVAKWQQAAASLVEPRKVKVEMRGNENAGGQVEIPQMSDQPRNDVQEPKRNRRNGKSNMDNEEIYEPSKPNDYYQFKRETKRRKAAERAMEHDAQDRWTSGDDHHRGRPSHSHHHHMPPPVEEVYRSRAASPVRQQPAATPTPLVHPTGEAASGEEAYMRRMRMAAMPAPVPPAGRQQSPPGHPPHHPSNNGSHHPHQPQPPHPRSQTHATQLPGSTTSFAAPIDFATHVVLLTNMVGSGQVDADLQHETADECSRFGRVERCVVYELPYQAPDNEAVRIFVEFSDISSAKRAQAELNGRFFGGRVVTASFYNMQRFRQQQYE</sequence>
<feature type="region of interest" description="Disordered" evidence="7">
    <location>
        <begin position="238"/>
        <end position="288"/>
    </location>
</feature>
<comment type="subcellular location">
    <subcellularLocation>
        <location evidence="1">Nucleus</location>
    </subcellularLocation>
</comment>
<dbReference type="InterPro" id="IPR035979">
    <property type="entry name" value="RBD_domain_sf"/>
</dbReference>
<feature type="compositionally biased region" description="Low complexity" evidence="7">
    <location>
        <begin position="238"/>
        <end position="249"/>
    </location>
</feature>
<reference evidence="9 10" key="1">
    <citation type="journal article" date="2019" name="Sci. Rep.">
        <title>Comparative genomics of chytrid fungi reveal insights into the obligate biotrophic and pathogenic lifestyle of Synchytrium endobioticum.</title>
        <authorList>
            <person name="van de Vossenberg B.T.L.H."/>
            <person name="Warris S."/>
            <person name="Nguyen H.D.T."/>
            <person name="van Gent-Pelzer M.P.E."/>
            <person name="Joly D.L."/>
            <person name="van de Geest H.C."/>
            <person name="Bonants P.J.M."/>
            <person name="Smith D.S."/>
            <person name="Levesque C.A."/>
            <person name="van der Lee T.A.J."/>
        </authorList>
    </citation>
    <scope>NUCLEOTIDE SEQUENCE [LARGE SCALE GENOMIC DNA]</scope>
    <source>
        <strain evidence="9 10">CBS 809.83</strain>
    </source>
</reference>
<keyword evidence="2" id="KW-0507">mRNA processing</keyword>
<evidence type="ECO:0000256" key="5">
    <source>
        <dbReference type="ARBA" id="ARBA00023242"/>
    </source>
</evidence>
<gene>
    <name evidence="9" type="ORF">PhCBS80983_g00925</name>
</gene>
<proteinExistence type="predicted"/>
<organism evidence="9 10">
    <name type="scientific">Powellomyces hirtus</name>
    <dbReference type="NCBI Taxonomy" id="109895"/>
    <lineage>
        <taxon>Eukaryota</taxon>
        <taxon>Fungi</taxon>
        <taxon>Fungi incertae sedis</taxon>
        <taxon>Chytridiomycota</taxon>
        <taxon>Chytridiomycota incertae sedis</taxon>
        <taxon>Chytridiomycetes</taxon>
        <taxon>Spizellomycetales</taxon>
        <taxon>Powellomycetaceae</taxon>
        <taxon>Powellomyces</taxon>
    </lineage>
</organism>
<keyword evidence="5" id="KW-0539">Nucleus</keyword>
<keyword evidence="4" id="KW-0508">mRNA splicing</keyword>
<accession>A0A507ECV7</accession>
<dbReference type="InterPro" id="IPR040052">
    <property type="entry name" value="RBM17"/>
</dbReference>
<dbReference type="SMART" id="SM00361">
    <property type="entry name" value="RRM_1"/>
    <property type="match status" value="1"/>
</dbReference>
<feature type="compositionally biased region" description="Polar residues" evidence="7">
    <location>
        <begin position="274"/>
        <end position="288"/>
    </location>
</feature>
<dbReference type="InterPro" id="IPR000504">
    <property type="entry name" value="RRM_dom"/>
</dbReference>
<evidence type="ECO:0000256" key="6">
    <source>
        <dbReference type="PROSITE-ProRule" id="PRU00176"/>
    </source>
</evidence>
<evidence type="ECO:0000313" key="10">
    <source>
        <dbReference type="Proteomes" id="UP000318582"/>
    </source>
</evidence>
<evidence type="ECO:0000256" key="7">
    <source>
        <dbReference type="SAM" id="MobiDB-lite"/>
    </source>
</evidence>
<dbReference type="PANTHER" id="PTHR13288">
    <property type="entry name" value="SPLICING FACTOR 45 SPF45"/>
    <property type="match status" value="1"/>
</dbReference>
<dbReference type="InterPro" id="IPR003954">
    <property type="entry name" value="RRM_euk-type"/>
</dbReference>
<feature type="compositionally biased region" description="Basic residues" evidence="7">
    <location>
        <begin position="175"/>
        <end position="186"/>
    </location>
</feature>
<evidence type="ECO:0000256" key="1">
    <source>
        <dbReference type="ARBA" id="ARBA00004123"/>
    </source>
</evidence>
<keyword evidence="3 6" id="KW-0694">RNA-binding</keyword>
<dbReference type="GO" id="GO:0071011">
    <property type="term" value="C:precatalytic spliceosome"/>
    <property type="evidence" value="ECO:0007669"/>
    <property type="project" value="TreeGrafter"/>
</dbReference>
<dbReference type="Gene3D" id="3.30.70.330">
    <property type="match status" value="1"/>
</dbReference>
<dbReference type="InterPro" id="IPR012677">
    <property type="entry name" value="Nucleotide-bd_a/b_plait_sf"/>
</dbReference>
<evidence type="ECO:0000313" key="9">
    <source>
        <dbReference type="EMBL" id="TPX61634.1"/>
    </source>
</evidence>
<dbReference type="FunFam" id="3.30.70.330:FF:000382">
    <property type="entry name" value="G-patch domain-containing protein"/>
    <property type="match status" value="1"/>
</dbReference>
<evidence type="ECO:0000259" key="8">
    <source>
        <dbReference type="PROSITE" id="PS50102"/>
    </source>
</evidence>
<dbReference type="EMBL" id="QEAQ01000006">
    <property type="protein sequence ID" value="TPX61634.1"/>
    <property type="molecule type" value="Genomic_DNA"/>
</dbReference>
<dbReference type="GO" id="GO:0003723">
    <property type="term" value="F:RNA binding"/>
    <property type="evidence" value="ECO:0007669"/>
    <property type="project" value="UniProtKB-UniRule"/>
</dbReference>
<dbReference type="Proteomes" id="UP000318582">
    <property type="component" value="Unassembled WGS sequence"/>
</dbReference>
<name>A0A507ECV7_9FUNG</name>
<feature type="region of interest" description="Disordered" evidence="7">
    <location>
        <begin position="1"/>
        <end position="35"/>
    </location>
</feature>
<feature type="compositionally biased region" description="Basic and acidic residues" evidence="7">
    <location>
        <begin position="155"/>
        <end position="174"/>
    </location>
</feature>
<feature type="region of interest" description="Disordered" evidence="7">
    <location>
        <begin position="89"/>
        <end position="220"/>
    </location>
</feature>
<protein>
    <recommendedName>
        <fullName evidence="8">RRM domain-containing protein</fullName>
    </recommendedName>
</protein>
<evidence type="ECO:0000256" key="4">
    <source>
        <dbReference type="ARBA" id="ARBA00023187"/>
    </source>
</evidence>
<evidence type="ECO:0000256" key="3">
    <source>
        <dbReference type="ARBA" id="ARBA00022884"/>
    </source>
</evidence>
<dbReference type="AlphaFoldDB" id="A0A507ECV7"/>
<comment type="caution">
    <text evidence="9">The sequence shown here is derived from an EMBL/GenBank/DDBJ whole genome shotgun (WGS) entry which is preliminary data.</text>
</comment>
<dbReference type="GO" id="GO:0045292">
    <property type="term" value="P:mRNA cis splicing, via spliceosome"/>
    <property type="evidence" value="ECO:0007669"/>
    <property type="project" value="InterPro"/>
</dbReference>
<dbReference type="PANTHER" id="PTHR13288:SF8">
    <property type="entry name" value="SPLICING FACTOR 45"/>
    <property type="match status" value="1"/>
</dbReference>
<dbReference type="SUPFAM" id="SSF54928">
    <property type="entry name" value="RNA-binding domain, RBD"/>
    <property type="match status" value="1"/>
</dbReference>
<keyword evidence="10" id="KW-1185">Reference proteome</keyword>